<dbReference type="EMBL" id="JAAIYP010000038">
    <property type="protein sequence ID" value="NFV80980.1"/>
    <property type="molecule type" value="Genomic_DNA"/>
</dbReference>
<dbReference type="RefSeq" id="WP_163680165.1">
    <property type="nucleotide sequence ID" value="NZ_JAAIYP010000038.1"/>
</dbReference>
<evidence type="ECO:0000313" key="2">
    <source>
        <dbReference type="Proteomes" id="UP000480684"/>
    </source>
</evidence>
<dbReference type="AlphaFoldDB" id="A0A7C9QUJ9"/>
<proteinExistence type="predicted"/>
<comment type="caution">
    <text evidence="1">The sequence shown here is derived from an EMBL/GenBank/DDBJ whole genome shotgun (WGS) entry which is preliminary data.</text>
</comment>
<keyword evidence="2" id="KW-1185">Reference proteome</keyword>
<gene>
    <name evidence="1" type="ORF">G4223_12755</name>
</gene>
<organism evidence="1 2">
    <name type="scientific">Magnetospirillum aberrantis SpK</name>
    <dbReference type="NCBI Taxonomy" id="908842"/>
    <lineage>
        <taxon>Bacteria</taxon>
        <taxon>Pseudomonadati</taxon>
        <taxon>Pseudomonadota</taxon>
        <taxon>Alphaproteobacteria</taxon>
        <taxon>Rhodospirillales</taxon>
        <taxon>Rhodospirillaceae</taxon>
        <taxon>Magnetospirillum</taxon>
    </lineage>
</organism>
<accession>A0A7C9QUJ9</accession>
<protein>
    <submittedName>
        <fullName evidence="1">Uncharacterized protein</fullName>
    </submittedName>
</protein>
<dbReference type="Proteomes" id="UP000480684">
    <property type="component" value="Unassembled WGS sequence"/>
</dbReference>
<sequence>MFANAFGAKRPTKAELTRIQRELKRDPTSKFSREIVAPYGETVETNDVLRVLDAWCVKNGEPIPSCRVENDFTGAVTSVFWESVDRYGLRRPGETDAQVLERIRDENKSFNDEL</sequence>
<name>A0A7C9QUJ9_9PROT</name>
<evidence type="ECO:0000313" key="1">
    <source>
        <dbReference type="EMBL" id="NFV80980.1"/>
    </source>
</evidence>
<reference evidence="1 2" key="1">
    <citation type="submission" date="2020-02" db="EMBL/GenBank/DDBJ databases">
        <authorList>
            <person name="Dziuba M."/>
            <person name="Kuznetsov B."/>
            <person name="Mardanov A."/>
            <person name="Ravin N."/>
            <person name="Grouzdev D."/>
        </authorList>
    </citation>
    <scope>NUCLEOTIDE SEQUENCE [LARGE SCALE GENOMIC DNA]</scope>
    <source>
        <strain evidence="1 2">SpK</strain>
    </source>
</reference>